<dbReference type="Proteomes" id="UP000276133">
    <property type="component" value="Unassembled WGS sequence"/>
</dbReference>
<dbReference type="AlphaFoldDB" id="A0A3M7T769"/>
<comment type="caution">
    <text evidence="1">The sequence shown here is derived from an EMBL/GenBank/DDBJ whole genome shotgun (WGS) entry which is preliminary data.</text>
</comment>
<reference evidence="1 2" key="1">
    <citation type="journal article" date="2018" name="Sci. Rep.">
        <title>Genomic signatures of local adaptation to the degree of environmental predictability in rotifers.</title>
        <authorList>
            <person name="Franch-Gras L."/>
            <person name="Hahn C."/>
            <person name="Garcia-Roger E.M."/>
            <person name="Carmona M.J."/>
            <person name="Serra M."/>
            <person name="Gomez A."/>
        </authorList>
    </citation>
    <scope>NUCLEOTIDE SEQUENCE [LARGE SCALE GENOMIC DNA]</scope>
    <source>
        <strain evidence="1">HYR1</strain>
    </source>
</reference>
<sequence>MIQYSIKIWMNKFGKLESEIKFKDQNDLLRSRFKIKNNFCSCKKEEFLHNFCKKVLASKVPKMFFLRLNFSQANHKSDIIKHTYLSEYTIHVRHVIFFNYGGHAFA</sequence>
<organism evidence="1 2">
    <name type="scientific">Brachionus plicatilis</name>
    <name type="common">Marine rotifer</name>
    <name type="synonym">Brachionus muelleri</name>
    <dbReference type="NCBI Taxonomy" id="10195"/>
    <lineage>
        <taxon>Eukaryota</taxon>
        <taxon>Metazoa</taxon>
        <taxon>Spiralia</taxon>
        <taxon>Gnathifera</taxon>
        <taxon>Rotifera</taxon>
        <taxon>Eurotatoria</taxon>
        <taxon>Monogononta</taxon>
        <taxon>Pseudotrocha</taxon>
        <taxon>Ploima</taxon>
        <taxon>Brachionidae</taxon>
        <taxon>Brachionus</taxon>
    </lineage>
</organism>
<evidence type="ECO:0000313" key="2">
    <source>
        <dbReference type="Proteomes" id="UP000276133"/>
    </source>
</evidence>
<evidence type="ECO:0000313" key="1">
    <source>
        <dbReference type="EMBL" id="RNA43769.1"/>
    </source>
</evidence>
<gene>
    <name evidence="1" type="ORF">BpHYR1_031302</name>
</gene>
<keyword evidence="2" id="KW-1185">Reference proteome</keyword>
<accession>A0A3M7T769</accession>
<dbReference type="EMBL" id="REGN01000178">
    <property type="protein sequence ID" value="RNA43769.1"/>
    <property type="molecule type" value="Genomic_DNA"/>
</dbReference>
<proteinExistence type="predicted"/>
<name>A0A3M7T769_BRAPC</name>
<protein>
    <submittedName>
        <fullName evidence="1">Uncharacterized protein</fullName>
    </submittedName>
</protein>